<proteinExistence type="predicted"/>
<protein>
    <recommendedName>
        <fullName evidence="3">Copia protein</fullName>
    </recommendedName>
</protein>
<gene>
    <name evidence="1" type="ORF">TSUD_23310</name>
</gene>
<organism evidence="1 2">
    <name type="scientific">Trifolium subterraneum</name>
    <name type="common">Subterranean clover</name>
    <dbReference type="NCBI Taxonomy" id="3900"/>
    <lineage>
        <taxon>Eukaryota</taxon>
        <taxon>Viridiplantae</taxon>
        <taxon>Streptophyta</taxon>
        <taxon>Embryophyta</taxon>
        <taxon>Tracheophyta</taxon>
        <taxon>Spermatophyta</taxon>
        <taxon>Magnoliopsida</taxon>
        <taxon>eudicotyledons</taxon>
        <taxon>Gunneridae</taxon>
        <taxon>Pentapetalae</taxon>
        <taxon>rosids</taxon>
        <taxon>fabids</taxon>
        <taxon>Fabales</taxon>
        <taxon>Fabaceae</taxon>
        <taxon>Papilionoideae</taxon>
        <taxon>50 kb inversion clade</taxon>
        <taxon>NPAAA clade</taxon>
        <taxon>Hologalegina</taxon>
        <taxon>IRL clade</taxon>
        <taxon>Trifolieae</taxon>
        <taxon>Trifolium</taxon>
    </lineage>
</organism>
<reference evidence="2" key="1">
    <citation type="journal article" date="2017" name="Front. Plant Sci.">
        <title>Climate Clever Clovers: New Paradigm to Reduce the Environmental Footprint of Ruminants by Breeding Low Methanogenic Forages Utilizing Haplotype Variation.</title>
        <authorList>
            <person name="Kaur P."/>
            <person name="Appels R."/>
            <person name="Bayer P.E."/>
            <person name="Keeble-Gagnere G."/>
            <person name="Wang J."/>
            <person name="Hirakawa H."/>
            <person name="Shirasawa K."/>
            <person name="Vercoe P."/>
            <person name="Stefanova K."/>
            <person name="Durmic Z."/>
            <person name="Nichols P."/>
            <person name="Revell C."/>
            <person name="Isobe S.N."/>
            <person name="Edwards D."/>
            <person name="Erskine W."/>
        </authorList>
    </citation>
    <scope>NUCLEOTIDE SEQUENCE [LARGE SCALE GENOMIC DNA]</scope>
    <source>
        <strain evidence="2">cv. Daliak</strain>
    </source>
</reference>
<dbReference type="InterPro" id="IPR043502">
    <property type="entry name" value="DNA/RNA_pol_sf"/>
</dbReference>
<accession>A0A2Z6LWU1</accession>
<dbReference type="Proteomes" id="UP000242715">
    <property type="component" value="Unassembled WGS sequence"/>
</dbReference>
<dbReference type="OrthoDB" id="1735505at2759"/>
<dbReference type="PANTHER" id="PTHR31549">
    <property type="entry name" value="PROTEIN, PUTATIVE (DUF247)-RELATED-RELATED"/>
    <property type="match status" value="1"/>
</dbReference>
<dbReference type="EMBL" id="DF973286">
    <property type="protein sequence ID" value="GAU24194.1"/>
    <property type="molecule type" value="Genomic_DNA"/>
</dbReference>
<dbReference type="SUPFAM" id="SSF56672">
    <property type="entry name" value="DNA/RNA polymerases"/>
    <property type="match status" value="1"/>
</dbReference>
<keyword evidence="2" id="KW-1185">Reference proteome</keyword>
<dbReference type="AlphaFoldDB" id="A0A2Z6LWU1"/>
<sequence>MWAKQYIEDTGRIPQDLYKQIVDNIDELKGLFADDVLTLTEESLNGFCSLDEKLSWILFVDGCSLLHILENADFNIPWPMNMKADQLSIVMMDVVLLENQLPYLVLKLLWKNEIEIELIDTMKNFHKRCDQWPAPENKRIWRPRIQKILSVHNRKKEEEEEELSVGILITNESELPTHLLDLQRTIVLTKSFPKGKGNEANDMNHGQKSSSSYESIKIMTYRNIQDLRAVGIKLKSSATRRPTDIDFSDGWFAAKLTLPEIVVDETTTATFLNLIAYEMCPDFENDYEICSFVAFMDSLIDHPEDVRELRSNRILHHCLCSDEEVANLFNLISQNLVDNIEIYLDVRNKMHRRTFKKENIEHMKLKLIKGVGHMPQEDWLEKRPHVVNGGGFVVTDCTTPKGFSDADWGGCPDSRRSITGYCFFIGQSLICWKSKNQLTVAKSSSEAEYRALASATCELQWLSYLLRDLQIHTDKPPVLYCDSQSALHIATNPVFHERTKHLDIDCHIVREKLQDGLMKLLPISGYNQIADILTKALHPANFHRIFSKLGLTNIFGLSLRVCVKI</sequence>
<dbReference type="CDD" id="cd09272">
    <property type="entry name" value="RNase_HI_RT_Ty1"/>
    <property type="match status" value="1"/>
</dbReference>
<evidence type="ECO:0000313" key="1">
    <source>
        <dbReference type="EMBL" id="GAU24194.1"/>
    </source>
</evidence>
<evidence type="ECO:0008006" key="3">
    <source>
        <dbReference type="Google" id="ProtNLM"/>
    </source>
</evidence>
<name>A0A2Z6LWU1_TRISU</name>
<dbReference type="InterPro" id="IPR004158">
    <property type="entry name" value="DUF247_pln"/>
</dbReference>
<evidence type="ECO:0000313" key="2">
    <source>
        <dbReference type="Proteomes" id="UP000242715"/>
    </source>
</evidence>
<dbReference type="Pfam" id="PF03140">
    <property type="entry name" value="DUF247"/>
    <property type="match status" value="1"/>
</dbReference>
<dbReference type="PANTHER" id="PTHR31549:SF191">
    <property type="entry name" value="DUF247 DOMAIN PROTEIN"/>
    <property type="match status" value="1"/>
</dbReference>